<keyword evidence="2" id="KW-0732">Signal</keyword>
<accession>A0A8I1KDM5</accession>
<dbReference type="AlphaFoldDB" id="A0A8I1KDM5"/>
<name>A0A8I1KDM5_9GAMM</name>
<dbReference type="RefSeq" id="WP_199496385.1">
    <property type="nucleotide sequence ID" value="NZ_DEQM01000002.1"/>
</dbReference>
<dbReference type="Proteomes" id="UP000621390">
    <property type="component" value="Unassembled WGS sequence"/>
</dbReference>
<evidence type="ECO:0000256" key="2">
    <source>
        <dbReference type="SAM" id="SignalP"/>
    </source>
</evidence>
<proteinExistence type="predicted"/>
<evidence type="ECO:0000256" key="1">
    <source>
        <dbReference type="PROSITE-ProRule" id="PRU00339"/>
    </source>
</evidence>
<dbReference type="InterPro" id="IPR011990">
    <property type="entry name" value="TPR-like_helical_dom_sf"/>
</dbReference>
<dbReference type="PROSITE" id="PS50005">
    <property type="entry name" value="TPR"/>
    <property type="match status" value="1"/>
</dbReference>
<dbReference type="EMBL" id="JAEMOP010000002">
    <property type="protein sequence ID" value="MBJ7315121.1"/>
    <property type="molecule type" value="Genomic_DNA"/>
</dbReference>
<dbReference type="SUPFAM" id="SSF48452">
    <property type="entry name" value="TPR-like"/>
    <property type="match status" value="1"/>
</dbReference>
<evidence type="ECO:0008006" key="5">
    <source>
        <dbReference type="Google" id="ProtNLM"/>
    </source>
</evidence>
<feature type="signal peptide" evidence="2">
    <location>
        <begin position="1"/>
        <end position="20"/>
    </location>
</feature>
<feature type="repeat" description="TPR" evidence="1">
    <location>
        <begin position="63"/>
        <end position="96"/>
    </location>
</feature>
<protein>
    <recommendedName>
        <fullName evidence="5">Lipoprotein</fullName>
    </recommendedName>
</protein>
<comment type="caution">
    <text evidence="3">The sequence shown here is derived from an EMBL/GenBank/DDBJ whole genome shotgun (WGS) entry which is preliminary data.</text>
</comment>
<evidence type="ECO:0000313" key="4">
    <source>
        <dbReference type="Proteomes" id="UP000621390"/>
    </source>
</evidence>
<feature type="chain" id="PRO_5034766352" description="Lipoprotein" evidence="2">
    <location>
        <begin position="21"/>
        <end position="153"/>
    </location>
</feature>
<reference evidence="3" key="1">
    <citation type="submission" date="2020-09" db="EMBL/GenBank/DDBJ databases">
        <title>Draft Genomes of Bacterial Isolates from North Pond Shallow Sediments.</title>
        <authorList>
            <person name="Kiel Reese B."/>
            <person name="Mullis M."/>
            <person name="Weisend R.E."/>
        </authorList>
    </citation>
    <scope>NUCLEOTIDE SEQUENCE</scope>
    <source>
        <strain evidence="3">KJE-2</strain>
    </source>
</reference>
<organism evidence="3 4">
    <name type="scientific">Idiomarina abyssalis</name>
    <dbReference type="NCBI Taxonomy" id="86102"/>
    <lineage>
        <taxon>Bacteria</taxon>
        <taxon>Pseudomonadati</taxon>
        <taxon>Pseudomonadota</taxon>
        <taxon>Gammaproteobacteria</taxon>
        <taxon>Alteromonadales</taxon>
        <taxon>Idiomarinaceae</taxon>
        <taxon>Idiomarina</taxon>
    </lineage>
</organism>
<dbReference type="InterPro" id="IPR019734">
    <property type="entry name" value="TPR_rpt"/>
</dbReference>
<sequence length="153" mass="17594">MKRNLTIVVFLLSLVSSGCSTTVQEKLAREQSIESAINWYQTGDLLSAEQHLHWLHKKGLGTDKSWKLLGNIYFRQYRFEASQSAYRNSLKMNAADEEVWFNLALLSLRQTTNILMDARVELDTFDGELEILLSELLELQKARLQETPENEGT</sequence>
<dbReference type="PROSITE" id="PS51257">
    <property type="entry name" value="PROKAR_LIPOPROTEIN"/>
    <property type="match status" value="1"/>
</dbReference>
<evidence type="ECO:0000313" key="3">
    <source>
        <dbReference type="EMBL" id="MBJ7315121.1"/>
    </source>
</evidence>
<dbReference type="Gene3D" id="1.25.40.10">
    <property type="entry name" value="Tetratricopeptide repeat domain"/>
    <property type="match status" value="1"/>
</dbReference>
<keyword evidence="1" id="KW-0802">TPR repeat</keyword>
<gene>
    <name evidence="3" type="ORF">JHC11_03795</name>
</gene>